<name>A0A0J6FQS2_9BACL</name>
<proteinExistence type="inferred from homology"/>
<dbReference type="Gene3D" id="3.30.460.80">
    <property type="entry name" value="NADH:ubiquinone oxidoreductase, 30kDa subunit"/>
    <property type="match status" value="1"/>
</dbReference>
<comment type="similarity">
    <text evidence="1">Belongs to the complex I 30 kDa subunit family.</text>
</comment>
<evidence type="ECO:0000259" key="5">
    <source>
        <dbReference type="Pfam" id="PF00329"/>
    </source>
</evidence>
<dbReference type="InterPro" id="IPR001268">
    <property type="entry name" value="NADH_UbQ_OxRdtase_30kDa_su"/>
</dbReference>
<dbReference type="PATRIC" id="fig|157733.3.peg.406"/>
<dbReference type="SUPFAM" id="SSF143243">
    <property type="entry name" value="Nqo5-like"/>
    <property type="match status" value="1"/>
</dbReference>
<organism evidence="6 7">
    <name type="scientific">Guptibacillus hwajinpoensis</name>
    <dbReference type="NCBI Taxonomy" id="208199"/>
    <lineage>
        <taxon>Bacteria</taxon>
        <taxon>Bacillati</taxon>
        <taxon>Bacillota</taxon>
        <taxon>Bacilli</taxon>
        <taxon>Bacillales</taxon>
        <taxon>Guptibacillaceae</taxon>
        <taxon>Guptibacillus</taxon>
    </lineage>
</organism>
<dbReference type="Proteomes" id="UP000035996">
    <property type="component" value="Unassembled WGS sequence"/>
</dbReference>
<evidence type="ECO:0000256" key="3">
    <source>
        <dbReference type="ARBA" id="ARBA00031773"/>
    </source>
</evidence>
<evidence type="ECO:0000256" key="1">
    <source>
        <dbReference type="ARBA" id="ARBA00007569"/>
    </source>
</evidence>
<dbReference type="PANTHER" id="PTHR10884">
    <property type="entry name" value="NADH DEHYDROGENASE UBIQUINONE IRON-SULFUR PROTEIN 3"/>
    <property type="match status" value="1"/>
</dbReference>
<comment type="caution">
    <text evidence="6">The sequence shown here is derived from an EMBL/GenBank/DDBJ whole genome shotgun (WGS) entry which is preliminary data.</text>
</comment>
<accession>A0A0J6FQS2</accession>
<dbReference type="InterPro" id="IPR037232">
    <property type="entry name" value="NADH_quin_OxRdtase_su_C/D-like"/>
</dbReference>
<dbReference type="NCBIfam" id="TIGR01961">
    <property type="entry name" value="NuoC_fam"/>
    <property type="match status" value="1"/>
</dbReference>
<protein>
    <recommendedName>
        <fullName evidence="3">NAD(P)H dehydrogenase subunit J</fullName>
    </recommendedName>
</protein>
<evidence type="ECO:0000256" key="2">
    <source>
        <dbReference type="ARBA" id="ARBA00022448"/>
    </source>
</evidence>
<dbReference type="Pfam" id="PF00329">
    <property type="entry name" value="Complex1_30kDa"/>
    <property type="match status" value="1"/>
</dbReference>
<evidence type="ECO:0000256" key="4">
    <source>
        <dbReference type="SAM" id="MobiDB-lite"/>
    </source>
</evidence>
<dbReference type="GO" id="GO:0016651">
    <property type="term" value="F:oxidoreductase activity, acting on NAD(P)H"/>
    <property type="evidence" value="ECO:0007669"/>
    <property type="project" value="InterPro"/>
</dbReference>
<dbReference type="InterPro" id="IPR010218">
    <property type="entry name" value="NADH_DH_suC"/>
</dbReference>
<keyword evidence="7" id="KW-1185">Reference proteome</keyword>
<dbReference type="EMBL" id="LELK01000004">
    <property type="protein sequence ID" value="KMM36662.1"/>
    <property type="molecule type" value="Genomic_DNA"/>
</dbReference>
<gene>
    <name evidence="6" type="ORF">AB986_11930</name>
</gene>
<feature type="domain" description="NADH:ubiquinone oxidoreductase 30kDa subunit" evidence="5">
    <location>
        <begin position="285"/>
        <end position="398"/>
    </location>
</feature>
<evidence type="ECO:0000313" key="7">
    <source>
        <dbReference type="Proteomes" id="UP000035996"/>
    </source>
</evidence>
<feature type="region of interest" description="Disordered" evidence="4">
    <location>
        <begin position="1"/>
        <end position="149"/>
    </location>
</feature>
<feature type="compositionally biased region" description="Polar residues" evidence="4">
    <location>
        <begin position="1"/>
        <end position="15"/>
    </location>
</feature>
<keyword evidence="2" id="KW-0813">Transport</keyword>
<feature type="compositionally biased region" description="Basic and acidic residues" evidence="4">
    <location>
        <begin position="17"/>
        <end position="49"/>
    </location>
</feature>
<dbReference type="GO" id="GO:0008137">
    <property type="term" value="F:NADH dehydrogenase (ubiquinone) activity"/>
    <property type="evidence" value="ECO:0007669"/>
    <property type="project" value="InterPro"/>
</dbReference>
<reference evidence="6" key="1">
    <citation type="submission" date="2015-06" db="EMBL/GenBank/DDBJ databases">
        <authorList>
            <person name="Liu B."/>
            <person name="Wang J."/>
            <person name="Zhu Y."/>
            <person name="Liu G."/>
            <person name="Chen Q."/>
            <person name="Zheng C."/>
            <person name="Che J."/>
            <person name="Ge C."/>
            <person name="Shi H."/>
            <person name="Pan Z."/>
            <person name="Liu X."/>
        </authorList>
    </citation>
    <scope>NUCLEOTIDE SEQUENCE [LARGE SCALE GENOMIC DNA]</scope>
    <source>
        <strain evidence="6">DSM 16346</strain>
    </source>
</reference>
<sequence>MRSTNWKAGDQSMTDGKTPEELAEEKRKAVEDAKRKAAELRKEREKRNATEANPEEDLDLAKKKAVAAAKAKAAALRKKKELESSTATESPEESEESSGEEEDLDLAKKKAVAAAKAKAAALRKKKELESSTATESPEESEAPFGEKDVDLAKKKAVAAAKAKAAALKKKKESGETGVYDDKAKAAAAAKAKAAALTKKAEKESGDDDKAKAIAIAKAKAKAKAAAAAKAKGAKPKEPVVEEEKPSHNQPVLDGYVQIIRENLGEDLLEDAYINRLAKHVPTLVARKETYFKLAQFLKYNELLAFDYLSETHGTDFETHMEIYNHFYSYQNNQSVALKVKLDRNEPVIDSLTSLWEGANWPEREGYDLLGIRFKGHPNLTRIMMPDDWVGHPLRKDYEPYDVEV</sequence>
<dbReference type="AlphaFoldDB" id="A0A0J6FQS2"/>
<dbReference type="STRING" id="157733.AB986_11930"/>
<feature type="compositionally biased region" description="Acidic residues" evidence="4">
    <location>
        <begin position="90"/>
        <end position="104"/>
    </location>
</feature>
<evidence type="ECO:0000313" key="6">
    <source>
        <dbReference type="EMBL" id="KMM36662.1"/>
    </source>
</evidence>
<dbReference type="NCBIfam" id="NF005832">
    <property type="entry name" value="PRK07735.1"/>
    <property type="match status" value="1"/>
</dbReference>
<dbReference type="PANTHER" id="PTHR10884:SF14">
    <property type="entry name" value="NADH DEHYDROGENASE [UBIQUINONE] IRON-SULFUR PROTEIN 3, MITOCHONDRIAL"/>
    <property type="match status" value="1"/>
</dbReference>